<dbReference type="GO" id="GO:0005658">
    <property type="term" value="C:alpha DNA polymerase:primase complex"/>
    <property type="evidence" value="ECO:0007669"/>
    <property type="project" value="UniProtKB-ARBA"/>
</dbReference>
<evidence type="ECO:0000256" key="5">
    <source>
        <dbReference type="ARBA" id="ARBA00022723"/>
    </source>
</evidence>
<keyword evidence="7 9" id="KW-0411">Iron-sulfur</keyword>
<comment type="similarity">
    <text evidence="1 9">Belongs to the eukaryotic-type primase large subunit family.</text>
</comment>
<feature type="region of interest" description="Disordered" evidence="11">
    <location>
        <begin position="438"/>
        <end position="464"/>
    </location>
</feature>
<keyword evidence="6 9" id="KW-0408">Iron</keyword>
<evidence type="ECO:0000256" key="9">
    <source>
        <dbReference type="PIRNR" id="PIRNR009449"/>
    </source>
</evidence>
<comment type="cofactor">
    <cofactor evidence="9">
        <name>[4Fe-4S] cluster</name>
        <dbReference type="ChEBI" id="CHEBI:49883"/>
    </cofactor>
    <text evidence="9">Binds 1 [4Fe-4S] cluster.</text>
</comment>
<dbReference type="RefSeq" id="XP_002509080.1">
    <property type="nucleotide sequence ID" value="XM_002509034.1"/>
</dbReference>
<evidence type="ECO:0000256" key="3">
    <source>
        <dbReference type="ARBA" id="ARBA00022515"/>
    </source>
</evidence>
<feature type="binding site" evidence="10">
    <location>
        <position position="403"/>
    </location>
    <ligand>
        <name>[4Fe-4S] cluster</name>
        <dbReference type="ChEBI" id="CHEBI:49883"/>
    </ligand>
</feature>
<keyword evidence="3 9" id="KW-0639">Primosome</keyword>
<organism evidence="13 14">
    <name type="scientific">Micromonas commoda (strain RCC299 / NOUM17 / CCMP2709)</name>
    <name type="common">Picoplanktonic green alga</name>
    <dbReference type="NCBI Taxonomy" id="296587"/>
    <lineage>
        <taxon>Eukaryota</taxon>
        <taxon>Viridiplantae</taxon>
        <taxon>Chlorophyta</taxon>
        <taxon>Mamiellophyceae</taxon>
        <taxon>Mamiellales</taxon>
        <taxon>Mamiellaceae</taxon>
        <taxon>Micromonas</taxon>
    </lineage>
</organism>
<evidence type="ECO:0000256" key="6">
    <source>
        <dbReference type="ARBA" id="ARBA00023004"/>
    </source>
</evidence>
<protein>
    <recommendedName>
        <fullName evidence="9">DNA primase large subunit</fullName>
    </recommendedName>
</protein>
<evidence type="ECO:0000256" key="2">
    <source>
        <dbReference type="ARBA" id="ARBA00022485"/>
    </source>
</evidence>
<dbReference type="GO" id="GO:0006269">
    <property type="term" value="P:DNA replication, synthesis of primer"/>
    <property type="evidence" value="ECO:0007669"/>
    <property type="project" value="UniProtKB-KW"/>
</dbReference>
<dbReference type="OMA" id="RINYKPW"/>
<dbReference type="eggNOG" id="KOG2267">
    <property type="taxonomic scope" value="Eukaryota"/>
</dbReference>
<evidence type="ECO:0000313" key="13">
    <source>
        <dbReference type="EMBL" id="ACO70338.1"/>
    </source>
</evidence>
<evidence type="ECO:0000256" key="4">
    <source>
        <dbReference type="ARBA" id="ARBA00022705"/>
    </source>
</evidence>
<dbReference type="AlphaFoldDB" id="C1FJE4"/>
<keyword evidence="2 9" id="KW-0004">4Fe-4S</keyword>
<dbReference type="InterPro" id="IPR016558">
    <property type="entry name" value="DNA_primase_lsu_euk"/>
</dbReference>
<dbReference type="GO" id="GO:0051539">
    <property type="term" value="F:4 iron, 4 sulfur cluster binding"/>
    <property type="evidence" value="ECO:0007669"/>
    <property type="project" value="UniProtKB-UniRule"/>
</dbReference>
<evidence type="ECO:0000256" key="8">
    <source>
        <dbReference type="ARBA" id="ARBA00023125"/>
    </source>
</evidence>
<feature type="binding site" evidence="10">
    <location>
        <position position="268"/>
    </location>
    <ligand>
        <name>[4Fe-4S] cluster</name>
        <dbReference type="ChEBI" id="CHEBI:49883"/>
    </ligand>
</feature>
<dbReference type="STRING" id="296587.C1FJE4"/>
<proteinExistence type="inferred from homology"/>
<evidence type="ECO:0000259" key="12">
    <source>
        <dbReference type="Pfam" id="PF04104"/>
    </source>
</evidence>
<keyword evidence="8 9" id="KW-0238">DNA-binding</keyword>
<dbReference type="Proteomes" id="UP000002009">
    <property type="component" value="Chromosome 12"/>
</dbReference>
<comment type="function">
    <text evidence="9">DNA primase is the polymerase that synthesizes small RNA primers for the Okazaki fragments made during discontinuous DNA replication.</text>
</comment>
<dbReference type="GO" id="GO:0006270">
    <property type="term" value="P:DNA replication initiation"/>
    <property type="evidence" value="ECO:0007669"/>
    <property type="project" value="TreeGrafter"/>
</dbReference>
<evidence type="ECO:0000256" key="7">
    <source>
        <dbReference type="ARBA" id="ARBA00023014"/>
    </source>
</evidence>
<evidence type="ECO:0000256" key="1">
    <source>
        <dbReference type="ARBA" id="ARBA00010564"/>
    </source>
</evidence>
<dbReference type="GeneID" id="8248206"/>
<dbReference type="CDD" id="cd07322">
    <property type="entry name" value="PriL_PriS_Eukaryotic"/>
    <property type="match status" value="1"/>
</dbReference>
<feature type="binding site" evidence="10">
    <location>
        <position position="363"/>
    </location>
    <ligand>
        <name>[4Fe-4S] cluster</name>
        <dbReference type="ChEBI" id="CHEBI:49883"/>
    </ligand>
</feature>
<keyword evidence="4 9" id="KW-0235">DNA replication</keyword>
<gene>
    <name evidence="13" type="ORF">MICPUN_98146</name>
</gene>
<keyword evidence="14" id="KW-1185">Reference proteome</keyword>
<name>C1FJE4_MICCC</name>
<feature type="domain" description="DNA primase large subunit C-terminal" evidence="12">
    <location>
        <begin position="260"/>
        <end position="427"/>
    </location>
</feature>
<dbReference type="InterPro" id="IPR007238">
    <property type="entry name" value="DNA_primase_lsu_euk/arc"/>
</dbReference>
<dbReference type="PIRSF" id="PIRSF009449">
    <property type="entry name" value="DNA_primase_large_subunit"/>
    <property type="match status" value="1"/>
</dbReference>
<dbReference type="GO" id="GO:0046872">
    <property type="term" value="F:metal ion binding"/>
    <property type="evidence" value="ECO:0007669"/>
    <property type="project" value="UniProtKB-UniRule"/>
</dbReference>
<keyword evidence="5 9" id="KW-0479">Metal-binding</keyword>
<evidence type="ECO:0000256" key="11">
    <source>
        <dbReference type="SAM" id="MobiDB-lite"/>
    </source>
</evidence>
<dbReference type="Pfam" id="PF26466">
    <property type="entry name" value="DNA_primase_lrg_N"/>
    <property type="match status" value="1"/>
</dbReference>
<dbReference type="KEGG" id="mis:MICPUN_98146"/>
<accession>C1FJE4</accession>
<dbReference type="PANTHER" id="PTHR10537">
    <property type="entry name" value="DNA PRIMASE LARGE SUBUNIT"/>
    <property type="match status" value="1"/>
</dbReference>
<dbReference type="InterPro" id="IPR058560">
    <property type="entry name" value="DNA_primase_C"/>
</dbReference>
<sequence length="464" mass="52238">MYANAPADDVELEEFELYALDRIKLLKAIDDGLSTGKKGPEMKTLIDSKMREFGLQTGRDYDIRKDEVSHFALRMAYCRTDELRRWFLQNECTLFKHKFDGMAPNQKAAFLKTHDMGYQPVDNDEWTTTIQQGIRDTIKTFANKEVDEIMAKGANGFYKVPFEEVFDLVRSRRVFLAGGSAYVPQKDLTSLVVGVFRSRLSKALAMTSRRWAQHVAGEEKDRLAPVIMSLSKRYIGRDYGKQGADGEVGEVITLKDLNKAAAESFPLCAKHLFRKMKEDHHLRHEGRRQLQLYLKGIGLALEEAMLFWKTEFCKKIPAEKFEKEYAYAVRHAYGKEGKRVDYTPHTCMKCIAANPGNGEHHGCPFKTFGEEGLRAALSGMSIKAAKVNEIVEKAKGQHYQLACGMTFEATHEGKTIDAGVQHPNQYFQESRKALGYAKGDGEGEGVVSPEKVPVTPGQKAVGVN</sequence>
<evidence type="ECO:0000256" key="10">
    <source>
        <dbReference type="PIRSR" id="PIRSR009449-1"/>
    </source>
</evidence>
<dbReference type="GO" id="GO:0003677">
    <property type="term" value="F:DNA binding"/>
    <property type="evidence" value="ECO:0007669"/>
    <property type="project" value="UniProtKB-UniRule"/>
</dbReference>
<evidence type="ECO:0000313" key="14">
    <source>
        <dbReference type="Proteomes" id="UP000002009"/>
    </source>
</evidence>
<reference evidence="13 14" key="1">
    <citation type="journal article" date="2009" name="Science">
        <title>Green evolution and dynamic adaptations revealed by genomes of the marine picoeukaryotes Micromonas.</title>
        <authorList>
            <person name="Worden A.Z."/>
            <person name="Lee J.H."/>
            <person name="Mock T."/>
            <person name="Rouze P."/>
            <person name="Simmons M.P."/>
            <person name="Aerts A.L."/>
            <person name="Allen A.E."/>
            <person name="Cuvelier M.L."/>
            <person name="Derelle E."/>
            <person name="Everett M.V."/>
            <person name="Foulon E."/>
            <person name="Grimwood J."/>
            <person name="Gundlach H."/>
            <person name="Henrissat B."/>
            <person name="Napoli C."/>
            <person name="McDonald S.M."/>
            <person name="Parker M.S."/>
            <person name="Rombauts S."/>
            <person name="Salamov A."/>
            <person name="Von Dassow P."/>
            <person name="Badger J.H."/>
            <person name="Coutinho P.M."/>
            <person name="Demir E."/>
            <person name="Dubchak I."/>
            <person name="Gentemann C."/>
            <person name="Eikrem W."/>
            <person name="Gready J.E."/>
            <person name="John U."/>
            <person name="Lanier W."/>
            <person name="Lindquist E.A."/>
            <person name="Lucas S."/>
            <person name="Mayer K.F."/>
            <person name="Moreau H."/>
            <person name="Not F."/>
            <person name="Otillar R."/>
            <person name="Panaud O."/>
            <person name="Pangilinan J."/>
            <person name="Paulsen I."/>
            <person name="Piegu B."/>
            <person name="Poliakov A."/>
            <person name="Robbens S."/>
            <person name="Schmutz J."/>
            <person name="Toulza E."/>
            <person name="Wyss T."/>
            <person name="Zelensky A."/>
            <person name="Zhou K."/>
            <person name="Armbrust E.V."/>
            <person name="Bhattacharya D."/>
            <person name="Goodenough U.W."/>
            <person name="Van de Peer Y."/>
            <person name="Grigoriev I.V."/>
        </authorList>
    </citation>
    <scope>NUCLEOTIDE SEQUENCE [LARGE SCALE GENOMIC DNA]</scope>
    <source>
        <strain evidence="14">RCC299 / NOUM17</strain>
    </source>
</reference>
<dbReference type="FunCoup" id="C1FJE4">
    <property type="interactions" value="1705"/>
</dbReference>
<feature type="binding site" evidence="10">
    <location>
        <position position="347"/>
    </location>
    <ligand>
        <name>[4Fe-4S] cluster</name>
        <dbReference type="ChEBI" id="CHEBI:49883"/>
    </ligand>
</feature>
<dbReference type="Pfam" id="PF04104">
    <property type="entry name" value="DNA_primase_lrg"/>
    <property type="match status" value="1"/>
</dbReference>
<dbReference type="EMBL" id="CP001577">
    <property type="protein sequence ID" value="ACO70338.1"/>
    <property type="molecule type" value="Genomic_DNA"/>
</dbReference>
<dbReference type="InParanoid" id="C1FJE4"/>
<dbReference type="PANTHER" id="PTHR10537:SF3">
    <property type="entry name" value="DNA PRIMASE LARGE SUBUNIT"/>
    <property type="match status" value="1"/>
</dbReference>
<dbReference type="OrthoDB" id="421393at2759"/>
<dbReference type="Gene3D" id="1.20.930.80">
    <property type="match status" value="1"/>
</dbReference>